<protein>
    <submittedName>
        <fullName evidence="4">CCHC-type domain-containing protein</fullName>
    </submittedName>
</protein>
<dbReference type="WBParaSite" id="ALUE_0001092401-mRNA-1">
    <property type="protein sequence ID" value="ALUE_0001092401-mRNA-1"/>
    <property type="gene ID" value="ALUE_0001092401"/>
</dbReference>
<organism evidence="3 4">
    <name type="scientific">Ascaris lumbricoides</name>
    <name type="common">Giant roundworm</name>
    <dbReference type="NCBI Taxonomy" id="6252"/>
    <lineage>
        <taxon>Eukaryota</taxon>
        <taxon>Metazoa</taxon>
        <taxon>Ecdysozoa</taxon>
        <taxon>Nematoda</taxon>
        <taxon>Chromadorea</taxon>
        <taxon>Rhabditida</taxon>
        <taxon>Spirurina</taxon>
        <taxon>Ascaridomorpha</taxon>
        <taxon>Ascaridoidea</taxon>
        <taxon>Ascarididae</taxon>
        <taxon>Ascaris</taxon>
    </lineage>
</organism>
<reference evidence="4" key="1">
    <citation type="submission" date="2017-02" db="UniProtKB">
        <authorList>
            <consortium name="WormBaseParasite"/>
        </authorList>
    </citation>
    <scope>IDENTIFICATION</scope>
</reference>
<evidence type="ECO:0000259" key="2">
    <source>
        <dbReference type="PROSITE" id="PS50158"/>
    </source>
</evidence>
<dbReference type="Pfam" id="PF00098">
    <property type="entry name" value="zf-CCHC"/>
    <property type="match status" value="3"/>
</dbReference>
<evidence type="ECO:0000313" key="3">
    <source>
        <dbReference type="Proteomes" id="UP000036681"/>
    </source>
</evidence>
<keyword evidence="1" id="KW-0479">Metal-binding</keyword>
<accession>A0A0M3I2Y0</accession>
<dbReference type="GO" id="GO:0019899">
    <property type="term" value="F:enzyme binding"/>
    <property type="evidence" value="ECO:0007669"/>
    <property type="project" value="UniProtKB-ARBA"/>
</dbReference>
<evidence type="ECO:0000313" key="4">
    <source>
        <dbReference type="WBParaSite" id="ALUE_0001092401-mRNA-1"/>
    </source>
</evidence>
<dbReference type="InterPro" id="IPR001878">
    <property type="entry name" value="Znf_CCHC"/>
</dbReference>
<feature type="domain" description="CCHC-type" evidence="2">
    <location>
        <begin position="74"/>
        <end position="89"/>
    </location>
</feature>
<keyword evidence="3" id="KW-1185">Reference proteome</keyword>
<name>A0A0M3I2Y0_ASCLU</name>
<dbReference type="PROSITE" id="PS50158">
    <property type="entry name" value="ZF_CCHC"/>
    <property type="match status" value="3"/>
</dbReference>
<evidence type="ECO:0000256" key="1">
    <source>
        <dbReference type="PROSITE-ProRule" id="PRU00047"/>
    </source>
</evidence>
<dbReference type="Proteomes" id="UP000036681">
    <property type="component" value="Unplaced"/>
</dbReference>
<dbReference type="GO" id="GO:0003676">
    <property type="term" value="F:nucleic acid binding"/>
    <property type="evidence" value="ECO:0007669"/>
    <property type="project" value="InterPro"/>
</dbReference>
<dbReference type="PANTHER" id="PTHR23002">
    <property type="entry name" value="ZINC FINGER CCHC DOMAIN CONTAINING PROTEIN"/>
    <property type="match status" value="1"/>
</dbReference>
<proteinExistence type="predicted"/>
<keyword evidence="1" id="KW-0862">Zinc</keyword>
<dbReference type="InterPro" id="IPR051714">
    <property type="entry name" value="Znf_CCHC_NABP"/>
</dbReference>
<dbReference type="SMART" id="SM00343">
    <property type="entry name" value="ZnF_C2HC"/>
    <property type="match status" value="4"/>
</dbReference>
<dbReference type="Gene3D" id="4.10.60.10">
    <property type="entry name" value="Zinc finger, CCHC-type"/>
    <property type="match status" value="3"/>
</dbReference>
<feature type="domain" description="CCHC-type" evidence="2">
    <location>
        <begin position="170"/>
        <end position="187"/>
    </location>
</feature>
<dbReference type="InterPro" id="IPR036875">
    <property type="entry name" value="Znf_CCHC_sf"/>
</dbReference>
<dbReference type="AlphaFoldDB" id="A0A0M3I2Y0"/>
<feature type="domain" description="CCHC-type" evidence="2">
    <location>
        <begin position="102"/>
        <end position="117"/>
    </location>
</feature>
<keyword evidence="1" id="KW-0863">Zinc-finger</keyword>
<sequence>MMRSRDRGLWTLSSNWGLAGTICQLDDNDILQSYEVVDCRLSLLPEGSKKAKSPNSGARTEPLKVVEMSSNTECFNCHETGHFSRECPKKQGGGQRGGDAGCYNCGGSGHFARECPNQRGDRGDGRSGGRGGQGGCYNCGSEHLCSYQIGYDHMARDCSSGGRSAGEGQRRCYNCNQIGHFSRECPDGRRN</sequence>
<dbReference type="SUPFAM" id="SSF57756">
    <property type="entry name" value="Retrovirus zinc finger-like domains"/>
    <property type="match status" value="2"/>
</dbReference>
<dbReference type="GO" id="GO:0008270">
    <property type="term" value="F:zinc ion binding"/>
    <property type="evidence" value="ECO:0007669"/>
    <property type="project" value="UniProtKB-KW"/>
</dbReference>